<name>A0A2T0MHG5_9FLAO</name>
<protein>
    <recommendedName>
        <fullName evidence="4">Lipoprotein</fullName>
    </recommendedName>
</protein>
<keyword evidence="1" id="KW-0732">Signal</keyword>
<reference evidence="2 3" key="1">
    <citation type="submission" date="2018-03" db="EMBL/GenBank/DDBJ databases">
        <title>Genomic Encyclopedia of Archaeal and Bacterial Type Strains, Phase II (KMG-II): from individual species to whole genera.</title>
        <authorList>
            <person name="Goeker M."/>
        </authorList>
    </citation>
    <scope>NUCLEOTIDE SEQUENCE [LARGE SCALE GENOMIC DNA]</scope>
    <source>
        <strain evidence="2 3">DSM 25027</strain>
    </source>
</reference>
<dbReference type="RefSeq" id="WP_245911922.1">
    <property type="nucleotide sequence ID" value="NZ_PVYX01000001.1"/>
</dbReference>
<gene>
    <name evidence="2" type="ORF">CLV81_1003</name>
</gene>
<evidence type="ECO:0000313" key="3">
    <source>
        <dbReference type="Proteomes" id="UP000237640"/>
    </source>
</evidence>
<dbReference type="EMBL" id="PVYX01000001">
    <property type="protein sequence ID" value="PRX57002.1"/>
    <property type="molecule type" value="Genomic_DNA"/>
</dbReference>
<proteinExistence type="predicted"/>
<comment type="caution">
    <text evidence="2">The sequence shown here is derived from an EMBL/GenBank/DDBJ whole genome shotgun (WGS) entry which is preliminary data.</text>
</comment>
<evidence type="ECO:0008006" key="4">
    <source>
        <dbReference type="Google" id="ProtNLM"/>
    </source>
</evidence>
<evidence type="ECO:0000313" key="2">
    <source>
        <dbReference type="EMBL" id="PRX57002.1"/>
    </source>
</evidence>
<feature type="signal peptide" evidence="1">
    <location>
        <begin position="1"/>
        <end position="24"/>
    </location>
</feature>
<evidence type="ECO:0000256" key="1">
    <source>
        <dbReference type="SAM" id="SignalP"/>
    </source>
</evidence>
<sequence>MMKKVVLGCLLGFLLLSFSSCDLSDDGPNFHFTTLSVVEASLPESFQLNQTYTVEVTYLRPDSCTFFEGFDVATVAETQRNVTVIGSVITDNETCTQLAEEVTASFEFNVIFTGTYTFRFYTGENESGDAAFIEYTVPVVEDTN</sequence>
<dbReference type="AlphaFoldDB" id="A0A2T0MHG5"/>
<dbReference type="Proteomes" id="UP000237640">
    <property type="component" value="Unassembled WGS sequence"/>
</dbReference>
<dbReference type="PROSITE" id="PS51257">
    <property type="entry name" value="PROKAR_LIPOPROTEIN"/>
    <property type="match status" value="1"/>
</dbReference>
<keyword evidence="3" id="KW-1185">Reference proteome</keyword>
<feature type="chain" id="PRO_5015733821" description="Lipoprotein" evidence="1">
    <location>
        <begin position="25"/>
        <end position="144"/>
    </location>
</feature>
<organism evidence="2 3">
    <name type="scientific">Flagellimonas meridianipacifica</name>
    <dbReference type="NCBI Taxonomy" id="1080225"/>
    <lineage>
        <taxon>Bacteria</taxon>
        <taxon>Pseudomonadati</taxon>
        <taxon>Bacteroidota</taxon>
        <taxon>Flavobacteriia</taxon>
        <taxon>Flavobacteriales</taxon>
        <taxon>Flavobacteriaceae</taxon>
        <taxon>Flagellimonas</taxon>
    </lineage>
</organism>
<accession>A0A2T0MHG5</accession>